<dbReference type="EMBL" id="UGRI01000001">
    <property type="protein sequence ID" value="SUA25273.1"/>
    <property type="molecule type" value="Genomic_DNA"/>
</dbReference>
<reference evidence="4 5" key="3">
    <citation type="submission" date="2019-04" db="EMBL/GenBank/DDBJ databases">
        <title>The CDC panel for molecular diagnostics of ciprofloxacin resistance and its use for research and clinical development.</title>
        <authorList>
            <person name="Liu H."/>
            <person name="Tang K."/>
            <person name="Pham C."/>
            <person name="Schmerer M."/>
        </authorList>
    </citation>
    <scope>NUCLEOTIDE SEQUENCE [LARGE SCALE GENOMIC DNA]</scope>
    <source>
        <strain evidence="4 5">LRRBGS_0742</strain>
    </source>
</reference>
<evidence type="ECO:0000313" key="3">
    <source>
        <dbReference type="EMBL" id="SUA25273.1"/>
    </source>
</evidence>
<organism evidence="3">
    <name type="scientific">Neisseria gonorrhoeae</name>
    <dbReference type="NCBI Taxonomy" id="485"/>
    <lineage>
        <taxon>Bacteria</taxon>
        <taxon>Pseudomonadati</taxon>
        <taxon>Pseudomonadota</taxon>
        <taxon>Betaproteobacteria</taxon>
        <taxon>Neisseriales</taxon>
        <taxon>Neisseriaceae</taxon>
        <taxon>Neisseria</taxon>
    </lineage>
</organism>
<proteinExistence type="predicted"/>
<dbReference type="EMBL" id="LT591897">
    <property type="protein sequence ID" value="SBQ23463.1"/>
    <property type="molecule type" value="Genomic_DNA"/>
</dbReference>
<protein>
    <submittedName>
        <fullName evidence="4">Elongation factor Ts</fullName>
    </submittedName>
</protein>
<sequence length="54" mass="6296">MPLFSNMPSERPFAAHDSRMWKILSVFPKNLGDSKWQKLLQKWLPTCAPLPAWV</sequence>
<dbReference type="Proteomes" id="UP000307092">
    <property type="component" value="Unassembled WGS sequence"/>
</dbReference>
<dbReference type="EMBL" id="SUQX01000007">
    <property type="protein sequence ID" value="TJX05904.1"/>
    <property type="molecule type" value="Genomic_DNA"/>
</dbReference>
<dbReference type="GO" id="GO:0003746">
    <property type="term" value="F:translation elongation factor activity"/>
    <property type="evidence" value="ECO:0007669"/>
    <property type="project" value="UniProtKB-KW"/>
</dbReference>
<dbReference type="EMBL" id="FLKW01000009">
    <property type="protein sequence ID" value="SBN04054.1"/>
    <property type="molecule type" value="Genomic_DNA"/>
</dbReference>
<gene>
    <name evidence="4" type="ORF">E8M63_05700</name>
    <name evidence="3" type="ORF">NCTC11421_03289</name>
    <name evidence="1" type="ORF">WHOF_00948</name>
    <name evidence="2" type="ORF">WHOF_02294C</name>
</gene>
<reference evidence="3" key="2">
    <citation type="submission" date="2018-06" db="EMBL/GenBank/DDBJ databases">
        <authorList>
            <consortium name="Pathogen Informatics"/>
            <person name="Doyle S."/>
        </authorList>
    </citation>
    <scope>NUCLEOTIDE SEQUENCE [LARGE SCALE GENOMIC DNA]</scope>
    <source>
        <strain evidence="3">NCTC11421</strain>
    </source>
</reference>
<keyword evidence="4" id="KW-0648">Protein biosynthesis</keyword>
<evidence type="ECO:0000313" key="1">
    <source>
        <dbReference type="EMBL" id="SBN04054.1"/>
    </source>
</evidence>
<accession>A0A1D3EDX2</accession>
<evidence type="ECO:0000313" key="2">
    <source>
        <dbReference type="EMBL" id="SBQ23463.1"/>
    </source>
</evidence>
<keyword evidence="4" id="KW-0251">Elongation factor</keyword>
<reference evidence="2" key="1">
    <citation type="submission" date="2016-06" db="EMBL/GenBank/DDBJ databases">
        <authorList>
            <consortium name="Pathogen Informatics"/>
        </authorList>
    </citation>
    <scope>NUCLEOTIDE SEQUENCE</scope>
    <source>
        <strain evidence="1">WHO F</strain>
    </source>
</reference>
<dbReference type="AlphaFoldDB" id="A0A1D3EDX2"/>
<name>A0A1D3EDX2_NEIGO</name>
<evidence type="ECO:0000313" key="4">
    <source>
        <dbReference type="EMBL" id="TJX05904.1"/>
    </source>
</evidence>
<dbReference type="Proteomes" id="UP000239837">
    <property type="component" value="Chromosome"/>
</dbReference>
<evidence type="ECO:0000313" key="5">
    <source>
        <dbReference type="Proteomes" id="UP000307092"/>
    </source>
</evidence>